<dbReference type="InterPro" id="IPR017900">
    <property type="entry name" value="4Fe4S_Fe_S_CS"/>
</dbReference>
<feature type="binding site" evidence="6">
    <location>
        <position position="159"/>
    </location>
    <ligand>
        <name>[4Fe-4S] cluster</name>
        <dbReference type="ChEBI" id="CHEBI:49883"/>
        <label>3</label>
    </ligand>
</feature>
<comment type="subunit">
    <text evidence="6">Interacts with the cytoplasmic NapA precursor.</text>
</comment>
<proteinExistence type="inferred from homology"/>
<accession>A0A3N4W361</accession>
<feature type="binding site" evidence="6">
    <location>
        <position position="87"/>
    </location>
    <ligand>
        <name>[4Fe-4S] cluster</name>
        <dbReference type="ChEBI" id="CHEBI:49883"/>
        <label>2</label>
    </ligand>
</feature>
<dbReference type="RefSeq" id="WP_124211254.1">
    <property type="nucleotide sequence ID" value="NZ_CP016615.1"/>
</dbReference>
<reference evidence="8 9" key="1">
    <citation type="submission" date="2018-11" db="EMBL/GenBank/DDBJ databases">
        <title>Genomic Encyclopedia of Type Strains, Phase IV (KMG-IV): sequencing the most valuable type-strain genomes for metagenomic binning, comparative biology and taxonomic classification.</title>
        <authorList>
            <person name="Goeker M."/>
        </authorList>
    </citation>
    <scope>NUCLEOTIDE SEQUENCE [LARGE SCALE GENOMIC DNA]</scope>
    <source>
        <strain evidence="8 9">DSM 27238</strain>
    </source>
</reference>
<feature type="domain" description="4Fe-4S ferredoxin-type" evidence="7">
    <location>
        <begin position="71"/>
        <end position="104"/>
    </location>
</feature>
<dbReference type="CDD" id="cd10564">
    <property type="entry name" value="NapF_like"/>
    <property type="match status" value="1"/>
</dbReference>
<gene>
    <name evidence="6" type="primary">napF</name>
    <name evidence="8" type="ORF">EDC46_1092</name>
</gene>
<dbReference type="Pfam" id="PF25160">
    <property type="entry name" value="LdpA_Fe-S-bd"/>
    <property type="match status" value="1"/>
</dbReference>
<dbReference type="GO" id="GO:0005737">
    <property type="term" value="C:cytoplasm"/>
    <property type="evidence" value="ECO:0007669"/>
    <property type="project" value="UniProtKB-SubCell"/>
</dbReference>
<dbReference type="OrthoDB" id="9808559at2"/>
<dbReference type="PANTHER" id="PTHR43122">
    <property type="entry name" value="FERREDOXIN SUBUNIT OF PYRUVATE:FLAVODOXIN OXIDOREDUCTASE-RELATED"/>
    <property type="match status" value="1"/>
</dbReference>
<dbReference type="SUPFAM" id="SSF54862">
    <property type="entry name" value="4Fe-4S ferredoxins"/>
    <property type="match status" value="1"/>
</dbReference>
<dbReference type="Proteomes" id="UP000281691">
    <property type="component" value="Unassembled WGS sequence"/>
</dbReference>
<keyword evidence="9" id="KW-1185">Reference proteome</keyword>
<feature type="binding site" evidence="6">
    <location>
        <position position="84"/>
    </location>
    <ligand>
        <name>[4Fe-4S] cluster</name>
        <dbReference type="ChEBI" id="CHEBI:49883"/>
        <label>2</label>
    </ligand>
</feature>
<dbReference type="Pfam" id="PF13187">
    <property type="entry name" value="Fer4_9"/>
    <property type="match status" value="1"/>
</dbReference>
<keyword evidence="6" id="KW-0963">Cytoplasm</keyword>
<feature type="binding site" evidence="6">
    <location>
        <position position="56"/>
    </location>
    <ligand>
        <name>[4Fe-4S] cluster</name>
        <dbReference type="ChEBI" id="CHEBI:49883"/>
        <label>1</label>
    </ligand>
</feature>
<dbReference type="PANTHER" id="PTHR43122:SF1">
    <property type="entry name" value="IRON-SULFUR-BINDING PROTEIN"/>
    <property type="match status" value="1"/>
</dbReference>
<evidence type="ECO:0000256" key="4">
    <source>
        <dbReference type="ARBA" id="ARBA00023004"/>
    </source>
</evidence>
<dbReference type="GO" id="GO:0046872">
    <property type="term" value="F:metal ion binding"/>
    <property type="evidence" value="ECO:0007669"/>
    <property type="project" value="UniProtKB-KW"/>
</dbReference>
<evidence type="ECO:0000313" key="8">
    <source>
        <dbReference type="EMBL" id="RPE83887.1"/>
    </source>
</evidence>
<dbReference type="InterPro" id="IPR057431">
    <property type="entry name" value="LdpA_Fe-S-bd"/>
</dbReference>
<comment type="subcellular location">
    <subcellularLocation>
        <location evidence="6">Cytoplasm</location>
    </subcellularLocation>
</comment>
<evidence type="ECO:0000256" key="5">
    <source>
        <dbReference type="ARBA" id="ARBA00023014"/>
    </source>
</evidence>
<feature type="binding site" evidence="6">
    <location>
        <position position="60"/>
    </location>
    <ligand>
        <name>[4Fe-4S] cluster</name>
        <dbReference type="ChEBI" id="CHEBI:49883"/>
        <label>1</label>
    </ligand>
</feature>
<feature type="domain" description="4Fe-4S ferredoxin-type" evidence="7">
    <location>
        <begin position="40"/>
        <end position="70"/>
    </location>
</feature>
<dbReference type="PROSITE" id="PS00198">
    <property type="entry name" value="4FE4S_FER_1"/>
    <property type="match status" value="2"/>
</dbReference>
<evidence type="ECO:0000256" key="1">
    <source>
        <dbReference type="ARBA" id="ARBA00022485"/>
    </source>
</evidence>
<dbReference type="HAMAP" id="MF_02201">
    <property type="entry name" value="NapF"/>
    <property type="match status" value="1"/>
</dbReference>
<feature type="binding site" evidence="6">
    <location>
        <position position="166"/>
    </location>
    <ligand>
        <name>[4Fe-4S] cluster</name>
        <dbReference type="ChEBI" id="CHEBI:49883"/>
        <label>3</label>
    </ligand>
</feature>
<organism evidence="8 9">
    <name type="scientific">Vespertiliibacter pulmonis</name>
    <dbReference type="NCBI Taxonomy" id="1443036"/>
    <lineage>
        <taxon>Bacteria</taxon>
        <taxon>Pseudomonadati</taxon>
        <taxon>Pseudomonadota</taxon>
        <taxon>Gammaproteobacteria</taxon>
        <taxon>Pasteurellales</taxon>
        <taxon>Pasteurellaceae</taxon>
        <taxon>Vespertiliibacter</taxon>
    </lineage>
</organism>
<dbReference type="InterPro" id="IPR017896">
    <property type="entry name" value="4Fe4S_Fe-S-bd"/>
</dbReference>
<evidence type="ECO:0000313" key="9">
    <source>
        <dbReference type="Proteomes" id="UP000281691"/>
    </source>
</evidence>
<comment type="function">
    <text evidence="6">Could be involved in the maturation of NapA, the catalytic subunit of the periplasmic nitrate reductase, before its export into the periplasm.</text>
</comment>
<protein>
    <recommendedName>
        <fullName evidence="6">Ferredoxin-type protein NapF</fullName>
    </recommendedName>
</protein>
<keyword evidence="1 6" id="KW-0004">4Fe-4S</keyword>
<comment type="caution">
    <text evidence="8">The sequence shown here is derived from an EMBL/GenBank/DDBJ whole genome shotgun (WGS) entry which is preliminary data.</text>
</comment>
<feature type="domain" description="4Fe-4S ferredoxin-type" evidence="7">
    <location>
        <begin position="147"/>
        <end position="176"/>
    </location>
</feature>
<dbReference type="InterPro" id="IPR004496">
    <property type="entry name" value="NapF"/>
</dbReference>
<evidence type="ECO:0000256" key="3">
    <source>
        <dbReference type="ARBA" id="ARBA00022737"/>
    </source>
</evidence>
<feature type="binding site" evidence="6">
    <location>
        <position position="162"/>
    </location>
    <ligand>
        <name>[4Fe-4S] cluster</name>
        <dbReference type="ChEBI" id="CHEBI:49883"/>
        <label>3</label>
    </ligand>
</feature>
<comment type="cofactor">
    <cofactor evidence="6">
        <name>[4Fe-4S] cluster</name>
        <dbReference type="ChEBI" id="CHEBI:49883"/>
    </cofactor>
</comment>
<dbReference type="NCBIfam" id="TIGR00402">
    <property type="entry name" value="napF"/>
    <property type="match status" value="1"/>
</dbReference>
<name>A0A3N4W361_9PAST</name>
<dbReference type="AlphaFoldDB" id="A0A3N4W361"/>
<feature type="binding site" evidence="6">
    <location>
        <position position="53"/>
    </location>
    <ligand>
        <name>[4Fe-4S] cluster</name>
        <dbReference type="ChEBI" id="CHEBI:49883"/>
        <label>1</label>
    </ligand>
</feature>
<keyword evidence="5 6" id="KW-0411">Iron-sulfur</keyword>
<feature type="binding site" evidence="6">
    <location>
        <position position="156"/>
    </location>
    <ligand>
        <name>[4Fe-4S] cluster</name>
        <dbReference type="ChEBI" id="CHEBI:49883"/>
        <label>3</label>
    </ligand>
</feature>
<feature type="binding site" evidence="6">
    <location>
        <position position="90"/>
    </location>
    <ligand>
        <name>[4Fe-4S] cluster</name>
        <dbReference type="ChEBI" id="CHEBI:49883"/>
        <label>2</label>
    </ligand>
</feature>
<comment type="similarity">
    <text evidence="6">Belongs to the NapF family.</text>
</comment>
<feature type="binding site" evidence="6">
    <location>
        <position position="94"/>
    </location>
    <ligand>
        <name>[4Fe-4S] cluster</name>
        <dbReference type="ChEBI" id="CHEBI:49883"/>
        <label>2</label>
    </ligand>
</feature>
<evidence type="ECO:0000256" key="2">
    <source>
        <dbReference type="ARBA" id="ARBA00022723"/>
    </source>
</evidence>
<evidence type="ECO:0000256" key="6">
    <source>
        <dbReference type="HAMAP-Rule" id="MF_02201"/>
    </source>
</evidence>
<sequence>MSRLTDTALSRRHFLRGSFLNTLKNEQIKRQGYQPIYPPWADITNFLQKCTQCNQCITACETQILIKGANGYPEIDFTQGKQECTFCQACVQSCPEPIFRSTDENAWQHKIEIKPNCLAKNGIECRSCQDNCEARAIKFKREIGKVSSPILALELCNGCGACLSTCPSQSITILHL</sequence>
<keyword evidence="3 6" id="KW-0677">Repeat</keyword>
<keyword evidence="2 6" id="KW-0479">Metal-binding</keyword>
<evidence type="ECO:0000259" key="7">
    <source>
        <dbReference type="PROSITE" id="PS51379"/>
    </source>
</evidence>
<keyword evidence="4 6" id="KW-0408">Iron</keyword>
<dbReference type="Gene3D" id="3.30.70.20">
    <property type="match status" value="2"/>
</dbReference>
<dbReference type="GO" id="GO:0051539">
    <property type="term" value="F:4 iron, 4 sulfur cluster binding"/>
    <property type="evidence" value="ECO:0007669"/>
    <property type="project" value="UniProtKB-UniRule"/>
</dbReference>
<feature type="binding site" evidence="6">
    <location>
        <position position="50"/>
    </location>
    <ligand>
        <name>[4Fe-4S] cluster</name>
        <dbReference type="ChEBI" id="CHEBI:49883"/>
        <label>1</label>
    </ligand>
</feature>
<dbReference type="PROSITE" id="PS51379">
    <property type="entry name" value="4FE4S_FER_2"/>
    <property type="match status" value="3"/>
</dbReference>
<dbReference type="EMBL" id="RKQP01000002">
    <property type="protein sequence ID" value="RPE83887.1"/>
    <property type="molecule type" value="Genomic_DNA"/>
</dbReference>